<protein>
    <recommendedName>
        <fullName evidence="1">Alginate lyase 2 domain-containing protein</fullName>
    </recommendedName>
</protein>
<sequence length="306" mass="32698">MNIQIHLFLAKIFSRLAHSTIILFILGALAACGGGDSVAASSGTSSPVVAVDNANNSNSLPRPSELLDLSHVTLSLPISSGNGGVQTLSPTQLAPSIEAPRGYESEYLMTVSTSDGPAVQLWCPVNGVLASSSSDSPRTEFRHQVVAGSNDKWLPTDLPARVMTTEFAVLQLPPTKQSVIVGQVHGFRIAGTNGALINAAPLLLAYFELSKAGDYVLNLKLRDNPDPAQLGIYSSSTIARTPQLGRWQLLRIQADGDALIVNGQRLILDTRWHNVGLYFKSGLYLDETGIDPSKGAKLLLRQLTFN</sequence>
<comment type="caution">
    <text evidence="2">The sequence shown here is derived from an EMBL/GenBank/DDBJ whole genome shotgun (WGS) entry which is preliminary data.</text>
</comment>
<dbReference type="Gene3D" id="2.60.120.200">
    <property type="match status" value="1"/>
</dbReference>
<evidence type="ECO:0000259" key="1">
    <source>
        <dbReference type="Pfam" id="PF08787"/>
    </source>
</evidence>
<accession>A0A7Y9R0V9</accession>
<dbReference type="RefSeq" id="WP_179633738.1">
    <property type="nucleotide sequence ID" value="NZ_JACCFH010000001.1"/>
</dbReference>
<dbReference type="AlphaFoldDB" id="A0A7Y9R0V9"/>
<feature type="domain" description="Alginate lyase 2" evidence="1">
    <location>
        <begin position="67"/>
        <end position="304"/>
    </location>
</feature>
<keyword evidence="3" id="KW-1185">Reference proteome</keyword>
<evidence type="ECO:0000313" key="3">
    <source>
        <dbReference type="Proteomes" id="UP000518288"/>
    </source>
</evidence>
<proteinExistence type="predicted"/>
<dbReference type="SUPFAM" id="SSF49899">
    <property type="entry name" value="Concanavalin A-like lectins/glucanases"/>
    <property type="match status" value="1"/>
</dbReference>
<dbReference type="EMBL" id="JACCFH010000001">
    <property type="protein sequence ID" value="NYG32912.1"/>
    <property type="molecule type" value="Genomic_DNA"/>
</dbReference>
<dbReference type="InterPro" id="IPR013320">
    <property type="entry name" value="ConA-like_dom_sf"/>
</dbReference>
<dbReference type="InterPro" id="IPR014895">
    <property type="entry name" value="Alginate_lyase_2"/>
</dbReference>
<name>A0A7Y9R0V9_9BURK</name>
<dbReference type="Proteomes" id="UP000518288">
    <property type="component" value="Unassembled WGS sequence"/>
</dbReference>
<organism evidence="2 3">
    <name type="scientific">Sphaerotilus montanus</name>
    <dbReference type="NCBI Taxonomy" id="522889"/>
    <lineage>
        <taxon>Bacteria</taxon>
        <taxon>Pseudomonadati</taxon>
        <taxon>Pseudomonadota</taxon>
        <taxon>Betaproteobacteria</taxon>
        <taxon>Burkholderiales</taxon>
        <taxon>Sphaerotilaceae</taxon>
        <taxon>Sphaerotilus</taxon>
    </lineage>
</organism>
<gene>
    <name evidence="2" type="ORF">BDD16_001898</name>
</gene>
<evidence type="ECO:0000313" key="2">
    <source>
        <dbReference type="EMBL" id="NYG32912.1"/>
    </source>
</evidence>
<dbReference type="Pfam" id="PF08787">
    <property type="entry name" value="Alginate_lyase2"/>
    <property type="match status" value="1"/>
</dbReference>
<reference evidence="2 3" key="1">
    <citation type="submission" date="2020-07" db="EMBL/GenBank/DDBJ databases">
        <title>Genomic Encyclopedia of Archaeal and Bacterial Type Strains, Phase II (KMG-II): from individual species to whole genera.</title>
        <authorList>
            <person name="Goeker M."/>
        </authorList>
    </citation>
    <scope>NUCLEOTIDE SEQUENCE [LARGE SCALE GENOMIC DNA]</scope>
    <source>
        <strain evidence="2 3">DSM 21226</strain>
    </source>
</reference>